<dbReference type="Proteomes" id="UP000320160">
    <property type="component" value="Unassembled WGS sequence"/>
</dbReference>
<evidence type="ECO:0000259" key="1">
    <source>
        <dbReference type="Pfam" id="PF05838"/>
    </source>
</evidence>
<dbReference type="Gene3D" id="1.20.141.10">
    <property type="entry name" value="Chitosanase, subunit A, domain 1"/>
    <property type="match status" value="1"/>
</dbReference>
<evidence type="ECO:0000259" key="2">
    <source>
        <dbReference type="Pfam" id="PF09374"/>
    </source>
</evidence>
<accession>A0A553WL04</accession>
<name>A0A553WL04_9SPHN</name>
<feature type="domain" description="TtsA-like Glycoside hydrolase family 108" evidence="1">
    <location>
        <begin position="9"/>
        <end position="90"/>
    </location>
</feature>
<dbReference type="InterPro" id="IPR018537">
    <property type="entry name" value="Peptidoglycan-bd_3"/>
</dbReference>
<gene>
    <name evidence="3" type="ORF">FOM92_01395</name>
</gene>
<dbReference type="Pfam" id="PF09374">
    <property type="entry name" value="PG_binding_3"/>
    <property type="match status" value="1"/>
</dbReference>
<keyword evidence="4" id="KW-1185">Reference proteome</keyword>
<protein>
    <submittedName>
        <fullName evidence="3">Uncharacterized protein</fullName>
    </submittedName>
</protein>
<comment type="caution">
    <text evidence="3">The sequence shown here is derived from an EMBL/GenBank/DDBJ whole genome shotgun (WGS) entry which is preliminary data.</text>
</comment>
<dbReference type="InterPro" id="IPR008565">
    <property type="entry name" value="TtsA-like_GH18_dom"/>
</dbReference>
<dbReference type="RefSeq" id="WP_143776264.1">
    <property type="nucleotide sequence ID" value="NZ_VKKU01000001.1"/>
</dbReference>
<dbReference type="CDD" id="cd13926">
    <property type="entry name" value="N-acetylmuramidase_GH108"/>
    <property type="match status" value="1"/>
</dbReference>
<dbReference type="AlphaFoldDB" id="A0A553WL04"/>
<evidence type="ECO:0000313" key="4">
    <source>
        <dbReference type="Proteomes" id="UP000320160"/>
    </source>
</evidence>
<organism evidence="3 4">
    <name type="scientific">Sphingorhabdus contaminans</name>
    <dbReference type="NCBI Taxonomy" id="1343899"/>
    <lineage>
        <taxon>Bacteria</taxon>
        <taxon>Pseudomonadati</taxon>
        <taxon>Pseudomonadota</taxon>
        <taxon>Alphaproteobacteria</taxon>
        <taxon>Sphingomonadales</taxon>
        <taxon>Sphingomonadaceae</taxon>
        <taxon>Sphingorhabdus</taxon>
    </lineage>
</organism>
<dbReference type="OrthoDB" id="9815229at2"/>
<reference evidence="3 4" key="1">
    <citation type="submission" date="2019-07" db="EMBL/GenBank/DDBJ databases">
        <authorList>
            <person name="Park M."/>
        </authorList>
    </citation>
    <scope>NUCLEOTIDE SEQUENCE [LARGE SCALE GENOMIC DNA]</scope>
    <source>
        <strain evidence="3 4">KCTC32445</strain>
    </source>
</reference>
<evidence type="ECO:0000313" key="3">
    <source>
        <dbReference type="EMBL" id="TSB05351.1"/>
    </source>
</evidence>
<dbReference type="InterPro" id="IPR023346">
    <property type="entry name" value="Lysozyme-like_dom_sf"/>
</dbReference>
<dbReference type="Pfam" id="PF05838">
    <property type="entry name" value="Glyco_hydro_108"/>
    <property type="match status" value="1"/>
</dbReference>
<proteinExistence type="predicted"/>
<sequence>MDIAPYIDALILREGGYVDHPADRGGKTRWGITEAVARQNGYDGDMRHLPRAKAEAIYRQVYWTAPRFDQVAKRAKRLAIRLLDSGVNVGPAVASGFLQRALNALNRNGRDFPDLQVDRQIGPVTLAALDAFHKLRGAQGEEVLCKAIDALQGVHYIHLTEARPSQEAFAYGWIANRIG</sequence>
<dbReference type="EMBL" id="VKKU01000001">
    <property type="protein sequence ID" value="TSB05351.1"/>
    <property type="molecule type" value="Genomic_DNA"/>
</dbReference>
<dbReference type="SUPFAM" id="SSF53955">
    <property type="entry name" value="Lysozyme-like"/>
    <property type="match status" value="1"/>
</dbReference>
<feature type="domain" description="Peptidoglycan binding" evidence="2">
    <location>
        <begin position="94"/>
        <end position="177"/>
    </location>
</feature>